<dbReference type="Gene3D" id="2.60.120.1440">
    <property type="match status" value="1"/>
</dbReference>
<name>A0A553WCK2_9SPHN</name>
<dbReference type="Pfam" id="PF04773">
    <property type="entry name" value="FecR"/>
    <property type="match status" value="1"/>
</dbReference>
<dbReference type="EMBL" id="VKKU01000002">
    <property type="protein sequence ID" value="TSB02416.1"/>
    <property type="molecule type" value="Genomic_DNA"/>
</dbReference>
<dbReference type="InterPro" id="IPR006860">
    <property type="entry name" value="FecR"/>
</dbReference>
<feature type="chain" id="PRO_5021885383" evidence="2">
    <location>
        <begin position="28"/>
        <end position="456"/>
    </location>
</feature>
<keyword evidence="2" id="KW-0732">Signal</keyword>
<proteinExistence type="predicted"/>
<evidence type="ECO:0000313" key="4">
    <source>
        <dbReference type="EMBL" id="TSB02416.1"/>
    </source>
</evidence>
<sequence>MRKYLSVIQAMIMAIAALFVLSTPAAASTKAWQISESTGSVSVESNGQVRTGARGMALKAGDAVSTGSTGRAVIVRGGEYVIVSPNSRVRITKPEESGAITQIFQSIGSALFKIEKKETPHFGVKTPYLAAVVKGTTFNVTVAENGATVQVTEGRVEVSTLDGGASDIIVPGRIGRIDANDLKLLKVMGNDATAIRSDSPAIIAPANENSATESKAASTKAEESKSASEALSKGDNNNGRSAAADSNSKSEFSGKIAAPIASDPVSLALVTGGLISGYQGIIRDTNVTARISSATADGKNNVGGNAGDAAVGAVSGSWGNGNAGGDAGGNSDAAPGNGNAGGNAGGKADAAPGNGNAGGNAGGNADAAPGNGNAGGNAGGNADAAPGNGNAGGNAGWKADAAPGNGNAGGNAGGKADAAPGNGNAGGNAGGKPDAVGGKPEGAPKGGKDGGKPPRA</sequence>
<feature type="compositionally biased region" description="Low complexity" evidence="1">
    <location>
        <begin position="431"/>
        <end position="443"/>
    </location>
</feature>
<reference evidence="4 5" key="1">
    <citation type="submission" date="2019-07" db="EMBL/GenBank/DDBJ databases">
        <authorList>
            <person name="Park M."/>
        </authorList>
    </citation>
    <scope>NUCLEOTIDE SEQUENCE [LARGE SCALE GENOMIC DNA]</scope>
    <source>
        <strain evidence="4 5">KCTC32445</strain>
    </source>
</reference>
<feature type="compositionally biased region" description="Basic and acidic residues" evidence="1">
    <location>
        <begin position="446"/>
        <end position="456"/>
    </location>
</feature>
<dbReference type="Proteomes" id="UP000320160">
    <property type="component" value="Unassembled WGS sequence"/>
</dbReference>
<accession>A0A553WCK2</accession>
<evidence type="ECO:0000313" key="5">
    <source>
        <dbReference type="Proteomes" id="UP000320160"/>
    </source>
</evidence>
<feature type="region of interest" description="Disordered" evidence="1">
    <location>
        <begin position="361"/>
        <end position="456"/>
    </location>
</feature>
<feature type="signal peptide" evidence="2">
    <location>
        <begin position="1"/>
        <end position="27"/>
    </location>
</feature>
<feature type="compositionally biased region" description="Low complexity" evidence="1">
    <location>
        <begin position="206"/>
        <end position="219"/>
    </location>
</feature>
<organism evidence="4 5">
    <name type="scientific">Sphingorhabdus contaminans</name>
    <dbReference type="NCBI Taxonomy" id="1343899"/>
    <lineage>
        <taxon>Bacteria</taxon>
        <taxon>Pseudomonadati</taxon>
        <taxon>Pseudomonadota</taxon>
        <taxon>Alphaproteobacteria</taxon>
        <taxon>Sphingomonadales</taxon>
        <taxon>Sphingomonadaceae</taxon>
        <taxon>Sphingorhabdus</taxon>
    </lineage>
</organism>
<dbReference type="OrthoDB" id="7210929at2"/>
<protein>
    <submittedName>
        <fullName evidence="4">FecR domain-containing protein</fullName>
    </submittedName>
</protein>
<dbReference type="PANTHER" id="PTHR38731:SF3">
    <property type="entry name" value="BLL6125 PROTEIN"/>
    <property type="match status" value="1"/>
</dbReference>
<evidence type="ECO:0000259" key="3">
    <source>
        <dbReference type="Pfam" id="PF04773"/>
    </source>
</evidence>
<feature type="region of interest" description="Disordered" evidence="1">
    <location>
        <begin position="204"/>
        <end position="251"/>
    </location>
</feature>
<feature type="compositionally biased region" description="Polar residues" evidence="1">
    <location>
        <begin position="234"/>
        <end position="251"/>
    </location>
</feature>
<comment type="caution">
    <text evidence="4">The sequence shown here is derived from an EMBL/GenBank/DDBJ whole genome shotgun (WGS) entry which is preliminary data.</text>
</comment>
<feature type="domain" description="FecR protein" evidence="3">
    <location>
        <begin position="62"/>
        <end position="157"/>
    </location>
</feature>
<evidence type="ECO:0000256" key="1">
    <source>
        <dbReference type="SAM" id="MobiDB-lite"/>
    </source>
</evidence>
<dbReference type="AlphaFoldDB" id="A0A553WCK2"/>
<dbReference type="PANTHER" id="PTHR38731">
    <property type="entry name" value="LIPL45-RELATED LIPOPROTEIN-RELATED"/>
    <property type="match status" value="1"/>
</dbReference>
<feature type="region of interest" description="Disordered" evidence="1">
    <location>
        <begin position="323"/>
        <end position="347"/>
    </location>
</feature>
<keyword evidence="5" id="KW-1185">Reference proteome</keyword>
<gene>
    <name evidence="4" type="ORF">FOM92_15100</name>
</gene>
<feature type="compositionally biased region" description="Low complexity" evidence="1">
    <location>
        <begin position="396"/>
        <end position="405"/>
    </location>
</feature>
<evidence type="ECO:0000256" key="2">
    <source>
        <dbReference type="SAM" id="SignalP"/>
    </source>
</evidence>